<reference evidence="6" key="1">
    <citation type="submission" date="2018-06" db="EMBL/GenBank/DDBJ databases">
        <authorList>
            <person name="Zhirakovskaya E."/>
        </authorList>
    </citation>
    <scope>NUCLEOTIDE SEQUENCE</scope>
</reference>
<dbReference type="EMBL" id="UOEE01000029">
    <property type="protein sequence ID" value="VAV87157.1"/>
    <property type="molecule type" value="Genomic_DNA"/>
</dbReference>
<feature type="transmembrane region" description="Helical" evidence="5">
    <location>
        <begin position="124"/>
        <end position="147"/>
    </location>
</feature>
<protein>
    <submittedName>
        <fullName evidence="6">Uncharacterized protein</fullName>
    </submittedName>
</protein>
<sequence>MSIASAIVLLFATLATAFLSGIFGMAGGLILMGILLSLLPVAQAMVVHGILQMIANGWRSYLLRNFIVWKILLQYILGAVLAIIILWLVAWRPDRVLVFVLLGLVPFLVWLPRSIFHLDATKPAHAVLAGLLVTSLNTFAGVAGPMLDVFFVRTGLSRQQIVATKSISQVIAHVTKVVFWSGIAFAGALQNNKDLLVLLLIAIPFSISGTWLGGLVLHRLSDKTFLRWVKILITLIGTVYLLRAVWMLIYG</sequence>
<evidence type="ECO:0000256" key="5">
    <source>
        <dbReference type="SAM" id="Phobius"/>
    </source>
</evidence>
<gene>
    <name evidence="6" type="ORF">MNBD_ALPHA06-961</name>
</gene>
<evidence type="ECO:0000256" key="3">
    <source>
        <dbReference type="ARBA" id="ARBA00022989"/>
    </source>
</evidence>
<keyword evidence="3 5" id="KW-1133">Transmembrane helix</keyword>
<keyword evidence="2 5" id="KW-0812">Transmembrane</keyword>
<organism evidence="6">
    <name type="scientific">hydrothermal vent metagenome</name>
    <dbReference type="NCBI Taxonomy" id="652676"/>
    <lineage>
        <taxon>unclassified sequences</taxon>
        <taxon>metagenomes</taxon>
        <taxon>ecological metagenomes</taxon>
    </lineage>
</organism>
<feature type="transmembrane region" description="Helical" evidence="5">
    <location>
        <begin position="195"/>
        <end position="216"/>
    </location>
</feature>
<dbReference type="Pfam" id="PF01925">
    <property type="entry name" value="TauE"/>
    <property type="match status" value="1"/>
</dbReference>
<evidence type="ECO:0000256" key="4">
    <source>
        <dbReference type="ARBA" id="ARBA00023136"/>
    </source>
</evidence>
<evidence type="ECO:0000256" key="1">
    <source>
        <dbReference type="ARBA" id="ARBA00004141"/>
    </source>
</evidence>
<dbReference type="GO" id="GO:0016020">
    <property type="term" value="C:membrane"/>
    <property type="evidence" value="ECO:0007669"/>
    <property type="project" value="UniProtKB-SubCell"/>
</dbReference>
<feature type="transmembrane region" description="Helical" evidence="5">
    <location>
        <begin position="29"/>
        <end position="51"/>
    </location>
</feature>
<dbReference type="InterPro" id="IPR002781">
    <property type="entry name" value="TM_pro_TauE-like"/>
</dbReference>
<feature type="transmembrane region" description="Helical" evidence="5">
    <location>
        <begin position="167"/>
        <end position="188"/>
    </location>
</feature>
<proteinExistence type="predicted"/>
<comment type="subcellular location">
    <subcellularLocation>
        <location evidence="1">Membrane</location>
        <topology evidence="1">Multi-pass membrane protein</topology>
    </subcellularLocation>
</comment>
<evidence type="ECO:0000313" key="6">
    <source>
        <dbReference type="EMBL" id="VAV87157.1"/>
    </source>
</evidence>
<feature type="transmembrane region" description="Helical" evidence="5">
    <location>
        <begin position="228"/>
        <end position="249"/>
    </location>
</feature>
<feature type="transmembrane region" description="Helical" evidence="5">
    <location>
        <begin position="72"/>
        <end position="90"/>
    </location>
</feature>
<name>A0A3B0R6I0_9ZZZZ</name>
<evidence type="ECO:0000256" key="2">
    <source>
        <dbReference type="ARBA" id="ARBA00022692"/>
    </source>
</evidence>
<keyword evidence="4 5" id="KW-0472">Membrane</keyword>
<dbReference type="AlphaFoldDB" id="A0A3B0R6I0"/>
<accession>A0A3B0R6I0</accession>
<feature type="transmembrane region" description="Helical" evidence="5">
    <location>
        <begin position="96"/>
        <end position="112"/>
    </location>
</feature>